<dbReference type="Proteomes" id="UP000596742">
    <property type="component" value="Unassembled WGS sequence"/>
</dbReference>
<evidence type="ECO:0000313" key="2">
    <source>
        <dbReference type="Proteomes" id="UP000596742"/>
    </source>
</evidence>
<protein>
    <submittedName>
        <fullName evidence="1">Uncharacterized protein</fullName>
    </submittedName>
</protein>
<comment type="caution">
    <text evidence="1">The sequence shown here is derived from an EMBL/GenBank/DDBJ whole genome shotgun (WGS) entry which is preliminary data.</text>
</comment>
<gene>
    <name evidence="1" type="ORF">MGAL_10B004067</name>
</gene>
<dbReference type="OrthoDB" id="6134048at2759"/>
<proteinExistence type="predicted"/>
<organism evidence="1 2">
    <name type="scientific">Mytilus galloprovincialis</name>
    <name type="common">Mediterranean mussel</name>
    <dbReference type="NCBI Taxonomy" id="29158"/>
    <lineage>
        <taxon>Eukaryota</taxon>
        <taxon>Metazoa</taxon>
        <taxon>Spiralia</taxon>
        <taxon>Lophotrochozoa</taxon>
        <taxon>Mollusca</taxon>
        <taxon>Bivalvia</taxon>
        <taxon>Autobranchia</taxon>
        <taxon>Pteriomorphia</taxon>
        <taxon>Mytilida</taxon>
        <taxon>Mytiloidea</taxon>
        <taxon>Mytilidae</taxon>
        <taxon>Mytilinae</taxon>
        <taxon>Mytilus</taxon>
    </lineage>
</organism>
<reference evidence="1" key="1">
    <citation type="submission" date="2018-11" db="EMBL/GenBank/DDBJ databases">
        <authorList>
            <person name="Alioto T."/>
            <person name="Alioto T."/>
        </authorList>
    </citation>
    <scope>NUCLEOTIDE SEQUENCE</scope>
</reference>
<sequence>MFVDCIVDSRLEDSLSGEKHIITDAFQRLLNKHLNIKKISRNYESLHGWFLESIKRIDIATLQINGEIACRYLLSQFDEHNSEYIMSLHSDLKKSIANQSYKCAKATAWKLIRLFVHTLPKKQFNSISKQIYDVWPGYICVCKGISKQDNQMCASDIVIVVEVFDIKDAIFRRIFFYDIPITYKEVNGHSVEAKLLSEKNDQFQRAGNDLFRVKISNEQAQKLFTAHRKLCLITKSLVRSKNFRDKKPTFVNEVCIQLFCRAKGIIPVGEEHFPTSIKTIATDVFEGYPNLLVKSVKIGSEVGVSCRSGTLGGFLQHRGEDVILTCAHVVLGRAQLGPNADRSEINKNPILVNCKNPREQQFTCGNLVDYAFPPASFEGCSVDAAIIRKNSSTTICQNVVATDSDGHDLKSMYLNYNYVDYREIGTRSELKVIAVGAVSPVQQLREKTRLVDTKQIEYETLSQVANQRAVHYPIPQNINHCNHFVGCLLNDVGKEELNTPRTVTFYQQIAMHNVSFSQRDSGMCIYVKWPGNEYRCLGMAIASHPNGGCLITPIKSILSAFKLI</sequence>
<dbReference type="EMBL" id="UYJE01001645">
    <property type="protein sequence ID" value="VDI03861.1"/>
    <property type="molecule type" value="Genomic_DNA"/>
</dbReference>
<dbReference type="AlphaFoldDB" id="A0A8B6CFF2"/>
<evidence type="ECO:0000313" key="1">
    <source>
        <dbReference type="EMBL" id="VDI03861.1"/>
    </source>
</evidence>
<name>A0A8B6CFF2_MYTGA</name>
<accession>A0A8B6CFF2</accession>
<keyword evidence="2" id="KW-1185">Reference proteome</keyword>